<dbReference type="Proteomes" id="UP000037558">
    <property type="component" value="Unassembled WGS sequence"/>
</dbReference>
<feature type="coiled-coil region" evidence="4">
    <location>
        <begin position="623"/>
        <end position="753"/>
    </location>
</feature>
<dbReference type="GO" id="GO:0016887">
    <property type="term" value="F:ATP hydrolysis activity"/>
    <property type="evidence" value="ECO:0007669"/>
    <property type="project" value="InterPro"/>
</dbReference>
<sequence>MKPISLSIAGLHSFREKQIIDFEDLCNGGVFGIFGTTGSGKSSILDAMTLALYGKVERAANNTQGILNHAENELKVSFTFELENASNKKRYKVERSFKRSDELRVKSATSRIVEVGEEQFVLADKTNEVNQHVQDLLGLTIDDFTRAVVLPQGKFAEFLSLKGAERRQMLQRLFNLEQYGDQLTKKLRAKVQAVTSDLDKIMAEQAGLGEASKERLQEAKEELEGSQKLLAKRQGELAEVEKLYEKEKQLWQWHQEQVSLEEELRKLADQEIEIERKQETLKHAEAADKLKPYLEDLERTKKQVETSQQRIDELTMSLEKAKGQYEQAQAQYEKVREHKKEQEPLLLGKKEQLQQAKKLEQAIEEAKNQVKQLDEKRLNQEKEMAETKNGLEKARSLLVRGTEKQQVLKGELEAVVVPFEYREQVQKAYSEKQRLSGIQLSISELEEELKQKDASYMNLVSRQKSQEEQVKRSEQQGNELFGSLQEAYEVVCERERECEALLQQGEEHVEEMKKKQQREQVKHLALTLAKGLSEGEACPVCGATHHPQLATEVSGEEKDGQKQALEQILREFRPSAGEFASLKLQLQHYAEQLVAEGFSKAQLEKTDVAPIQELNEEALIDYMTNMESEIKSLQQDQLQIRDRVQRFLSDVRKLHQEKQSLHIQLEREEKDQEIGKEKLKKRQEEHLTALRQFEKAYPHMELEQVDELQKEISERDKKEQELKEKLNISVRFLEEQQQKTERFTNQVSILEKDLAETTFSYKTKNEAVEEKNGELRSIIGQGNVDVLWAETTQKLAKLTEMEESSYQMLQQLQKVYQSIERDAQAEQHLLQQSTDHLQASSQSWEERLGNSYFASAEEVKAAFLSEDVMKGLSERIQAFLETIKTIRHDLDAVNKKLHEQEITEEKWLQTQQLREELHSSVNEAVRATGAAQKALEDIENRHERFNDLEEKREEYAHLSEQYQKLQSVFKGNSFVEYIAEEQLMNVTRDASKRLGMLTRQRYAIEIDSQGGFIMRDDANGGVKRPVSSLSGGETFLTSLALALSLSAQIQLRGEYPLQFFFLDEGFGTLDGELLDNVVTSLEKIQSQQLSIGVISHVQELRARLPKRLLVEAAEPSGRGTRVKIETL</sequence>
<dbReference type="RefSeq" id="WP_053399398.1">
    <property type="nucleotide sequence ID" value="NZ_LILC01000002.1"/>
</dbReference>
<reference evidence="6" key="1">
    <citation type="submission" date="2015-08" db="EMBL/GenBank/DDBJ databases">
        <title>Fjat-14210 dsm16467.</title>
        <authorList>
            <person name="Liu B."/>
            <person name="Wang J."/>
            <person name="Zhu Y."/>
            <person name="Liu G."/>
            <person name="Chen Q."/>
            <person name="Chen Z."/>
            <person name="Lan J."/>
            <person name="Che J."/>
            <person name="Ge C."/>
            <person name="Shi H."/>
            <person name="Pan Z."/>
            <person name="Liu X."/>
        </authorList>
    </citation>
    <scope>NUCLEOTIDE SEQUENCE [LARGE SCALE GENOMIC DNA]</scope>
    <source>
        <strain evidence="6">DSM 16467</strain>
    </source>
</reference>
<evidence type="ECO:0000313" key="5">
    <source>
        <dbReference type="EMBL" id="KOO50253.1"/>
    </source>
</evidence>
<accession>A0A0M0LHR4</accession>
<keyword evidence="6" id="KW-1185">Reference proteome</keyword>
<protein>
    <recommendedName>
        <fullName evidence="3">Nuclease SbcCD subunit C</fullName>
    </recommendedName>
</protein>
<keyword evidence="4" id="KW-0175">Coiled coil</keyword>
<evidence type="ECO:0000256" key="2">
    <source>
        <dbReference type="ARBA" id="ARBA00011322"/>
    </source>
</evidence>
<comment type="caution">
    <text evidence="5">The sequence shown here is derived from an EMBL/GenBank/DDBJ whole genome shotgun (WGS) entry which is preliminary data.</text>
</comment>
<feature type="coiled-coil region" evidence="4">
    <location>
        <begin position="931"/>
        <end position="968"/>
    </location>
</feature>
<dbReference type="STRING" id="284581.AMD01_00315"/>
<dbReference type="AlphaFoldDB" id="A0A0M0LHR4"/>
<evidence type="ECO:0000256" key="4">
    <source>
        <dbReference type="SAM" id="Coils"/>
    </source>
</evidence>
<dbReference type="GO" id="GO:0006302">
    <property type="term" value="P:double-strand break repair"/>
    <property type="evidence" value="ECO:0007669"/>
    <property type="project" value="InterPro"/>
</dbReference>
<comment type="similarity">
    <text evidence="1">Belongs to the SMC family. SbcC subfamily.</text>
</comment>
<dbReference type="InterPro" id="IPR027417">
    <property type="entry name" value="P-loop_NTPase"/>
</dbReference>
<evidence type="ECO:0000256" key="1">
    <source>
        <dbReference type="ARBA" id="ARBA00006930"/>
    </source>
</evidence>
<dbReference type="SUPFAM" id="SSF52540">
    <property type="entry name" value="P-loop containing nucleoside triphosphate hydrolases"/>
    <property type="match status" value="2"/>
</dbReference>
<gene>
    <name evidence="5" type="ORF">AMD01_00315</name>
</gene>
<name>A0A0M0LHR4_9BACI</name>
<comment type="subunit">
    <text evidence="2">Heterodimer of SbcC and SbcD.</text>
</comment>
<dbReference type="PATRIC" id="fig|284581.3.peg.299"/>
<dbReference type="OrthoDB" id="9795626at2"/>
<dbReference type="EMBL" id="LILC01000002">
    <property type="protein sequence ID" value="KOO50253.1"/>
    <property type="molecule type" value="Genomic_DNA"/>
</dbReference>
<feature type="coiled-coil region" evidence="4">
    <location>
        <begin position="442"/>
        <end position="518"/>
    </location>
</feature>
<dbReference type="PANTHER" id="PTHR32114:SF2">
    <property type="entry name" value="ABC TRANSPORTER ABCH.3"/>
    <property type="match status" value="1"/>
</dbReference>
<dbReference type="Pfam" id="PF13558">
    <property type="entry name" value="SbcC_Walker_B"/>
    <property type="match status" value="1"/>
</dbReference>
<dbReference type="Gene3D" id="3.40.50.300">
    <property type="entry name" value="P-loop containing nucleotide triphosphate hydrolases"/>
    <property type="match status" value="2"/>
</dbReference>
<dbReference type="PANTHER" id="PTHR32114">
    <property type="entry name" value="ABC TRANSPORTER ABCH.3"/>
    <property type="match status" value="1"/>
</dbReference>
<evidence type="ECO:0000313" key="6">
    <source>
        <dbReference type="Proteomes" id="UP000037558"/>
    </source>
</evidence>
<organism evidence="5 6">
    <name type="scientific">Priestia koreensis</name>
    <dbReference type="NCBI Taxonomy" id="284581"/>
    <lineage>
        <taxon>Bacteria</taxon>
        <taxon>Bacillati</taxon>
        <taxon>Bacillota</taxon>
        <taxon>Bacilli</taxon>
        <taxon>Bacillales</taxon>
        <taxon>Bacillaceae</taxon>
        <taxon>Priestia</taxon>
    </lineage>
</organism>
<evidence type="ECO:0000256" key="3">
    <source>
        <dbReference type="ARBA" id="ARBA00013368"/>
    </source>
</evidence>
<proteinExistence type="inferred from homology"/>
<feature type="coiled-coil region" evidence="4">
    <location>
        <begin position="209"/>
        <end position="390"/>
    </location>
</feature>